<dbReference type="InterPro" id="IPR046859">
    <property type="entry name" value="RGPA/RALGAPB_N"/>
</dbReference>
<feature type="region of interest" description="Disordered" evidence="2">
    <location>
        <begin position="1693"/>
        <end position="1732"/>
    </location>
</feature>
<gene>
    <name evidence="4" type="ORF">BCR36DRAFT_324902</name>
</gene>
<dbReference type="PANTHER" id="PTHR21344:SF1">
    <property type="entry name" value="RAL GTPASE-ACTIVATING PROTEIN SUBUNIT BETA"/>
    <property type="match status" value="1"/>
</dbReference>
<dbReference type="Proteomes" id="UP000193719">
    <property type="component" value="Unassembled WGS sequence"/>
</dbReference>
<reference evidence="4 5" key="2">
    <citation type="submission" date="2016-08" db="EMBL/GenBank/DDBJ databases">
        <title>Pervasive Adenine N6-methylation of Active Genes in Fungi.</title>
        <authorList>
            <consortium name="DOE Joint Genome Institute"/>
            <person name="Mondo S.J."/>
            <person name="Dannebaum R.O."/>
            <person name="Kuo R.C."/>
            <person name="Labutti K."/>
            <person name="Haridas S."/>
            <person name="Kuo A."/>
            <person name="Salamov A."/>
            <person name="Ahrendt S.R."/>
            <person name="Lipzen A."/>
            <person name="Sullivan W."/>
            <person name="Andreopoulos W.B."/>
            <person name="Clum A."/>
            <person name="Lindquist E."/>
            <person name="Daum C."/>
            <person name="Ramamoorthy G.K."/>
            <person name="Gryganskyi A."/>
            <person name="Culley D."/>
            <person name="Magnuson J.K."/>
            <person name="James T.Y."/>
            <person name="O'Malley M.A."/>
            <person name="Stajich J.E."/>
            <person name="Spatafora J.W."/>
            <person name="Visel A."/>
            <person name="Grigoriev I.V."/>
        </authorList>
    </citation>
    <scope>NUCLEOTIDE SEQUENCE [LARGE SCALE GENOMIC DNA]</scope>
    <source>
        <strain evidence="5">finn</strain>
    </source>
</reference>
<dbReference type="InterPro" id="IPR035974">
    <property type="entry name" value="Rap/Ran-GAP_sf"/>
</dbReference>
<sequence length="1930" mass="222868">MFLDWINEINLLQHNPETNILCKFPYTTKRILINEITNCFLQQNHKTINNTLNSYINNETDIPSVISSNNQSYLAQPNTLTTKKSNTNLNVSAATSPIVESISSSLGNSLNNIESSGGNTDSNSFEHARSLDNISYNHKTDNQEYNNSLNGNINKQDGYLSTENYTANNIFIQYSNSGRMCESPCTESFISYPIIDLNIPWTWLTSVQHVYWVMEIIGQGFSLPPTEDNVKIIQNACAIYTQWLLDSNARPYIIQVKEGKSIEQIFWQKIFHHFSLIFHINEKTTIYHQELCKQVLSVISMAERTLSNKFSEETWIILLKVLLGISDYLLREPLGKQNSDIINNSVMADKLCENVIRVLIESWLRSQTKRTDMWESLKKYFKNWTHRIGVIEQWNATIFGLTQKVINILYGPKYGKNNVNIVINGSIISLDLSSDFVIYSWAQMLYIVGDVTSLSPNNFNSFLTGISNIVDLFHTIDNICEDEEMNSSSPDGNTLLNLFSNYLFNAISIQKENKEYNKGMSIAYSILCKIIFKPQKRLPINQIYLDRSYTLISQGLNSDFLSVTSIIKNSRTLFQQDLKGSRLLFPDYIHSLFKLLPKIFANNLIKNEIKNVDEDFDYLRLSCYVILSNIYSYPNHFFEIPIRNELQNNDILNGKQIFMLEKTHNECFKLYKVVKNSNEKLIFGSLKPIILEILLSSLQYETNEDNMNFLLYLIYCYTYDDIKNTKGLLKTVNESIINTVILKKDYSLKLTKDALDTLFDLSLLHNFATDYEPQELIMKFCVYIDILLMEDNIVPYQYIICKAYEIILSWIINGTWITKYKYCLNCVISILSKGIYYSNKQNFVNMPNVINLINMEGKDVLDESLSEFIKRKLIKRNGIPLNLQNSKITTKDGISTSTEDGGVGVPTFAILSSALMIETVSEVCLNKILNFYGTFPPYGNNTSVCNTGSLWEEDKELIELIKLKYSKNKNFQLNNKSNDEIIQLFLEQEDDNDVIQYYSLNNESIIGILSLPTWYVNMKKKVFNNKNKPVIKSCSTNNGMGNNNKTNSNYKKSNSEIINRNSLSDNVVELNYENSIQYNAKECYSPEHVVLFEYDNPNFQYYPLARKQSQTSLYEVTIESPINNVEKKNNSNDLQNLRKGSSSLSEVNLLLIPKQKEKEELSSPDHLNILPEQQSNTKSRMRESFYSTKGIKSMDEKKDINNDHSISTPTKNEELKEKFVALIVRNFSGKYSWISSLKYDNNEIFKNMNNSSNVEIMTTLINEFSESNTNLTDKLSTLNNKTKNKQTISNSISSLILNEEMVRFFENKKDNELLSSNDINNENNKYNDNNNIKENKEFKILKCSCFNESELPSNYDIINDGNKKIYNKIESISETLSSSEEKMMNEQKNNNKEFKKINKIEMPKCREMNNSEEKDTNIRLHLIHNNLISLENYSSLTPLKKSVNLFRDLRKLDQFSSRDKFTFSVFYVANEDSTIKDIFHPKFINKDFKSFVYSMCWLVNPQSHSGFFGGFDKNTKQNIPYYSNDSVEMILHIPYFIDNNEFCKMDSFLSDSNASEDGFINGFKEFTKKNNIYIIWMGKNNINANKILNKLYQNGLTAKIYYIIYPYNYTKGLFKIKIYKAKQSKSTNTIRIKRNENIKKQEGEKSRIFHNSRSYEIIDLNGKSKNTVVNENEQKSKNLEKVCEENSNESINSELTNLNDNNYGNNSNNDTNINSINSNSSNDNNDNDNDCNIINNNNEDIINIYNNNNNNDNNNNNNNSNTTNNYNCNNEQLETCSNINNHNKQLISNIVSQSNIDEILQSRNNSSIVINNDIQKKLSLQNQINTTHIVFRPVIIENKQSKKQSNNKDSQGVYIPKSDKPKHTIGPLIDGMIVRQNSLGFLIRTSIINYSMDKISLYSRATLQRKKLIKTLCSNYQNNVSMSQYYSSLL</sequence>
<accession>A0A1Y1VBW8</accession>
<dbReference type="EMBL" id="MCFH01000016">
    <property type="protein sequence ID" value="ORX52159.1"/>
    <property type="molecule type" value="Genomic_DNA"/>
</dbReference>
<evidence type="ECO:0000259" key="3">
    <source>
        <dbReference type="PROSITE" id="PS50085"/>
    </source>
</evidence>
<evidence type="ECO:0000256" key="2">
    <source>
        <dbReference type="SAM" id="MobiDB-lite"/>
    </source>
</evidence>
<keyword evidence="5" id="KW-1185">Reference proteome</keyword>
<dbReference type="SUPFAM" id="SSF111347">
    <property type="entry name" value="Rap/Ran-GAP"/>
    <property type="match status" value="1"/>
</dbReference>
<feature type="region of interest" description="Disordered" evidence="2">
    <location>
        <begin position="1840"/>
        <end position="1859"/>
    </location>
</feature>
<comment type="caution">
    <text evidence="4">The sequence shown here is derived from an EMBL/GenBank/DDBJ whole genome shotgun (WGS) entry which is preliminary data.</text>
</comment>
<organism evidence="4 5">
    <name type="scientific">Piromyces finnis</name>
    <dbReference type="NCBI Taxonomy" id="1754191"/>
    <lineage>
        <taxon>Eukaryota</taxon>
        <taxon>Fungi</taxon>
        <taxon>Fungi incertae sedis</taxon>
        <taxon>Chytridiomycota</taxon>
        <taxon>Chytridiomycota incertae sedis</taxon>
        <taxon>Neocallimastigomycetes</taxon>
        <taxon>Neocallimastigales</taxon>
        <taxon>Neocallimastigaceae</taxon>
        <taxon>Piromyces</taxon>
    </lineage>
</organism>
<dbReference type="GO" id="GO:0005096">
    <property type="term" value="F:GTPase activator activity"/>
    <property type="evidence" value="ECO:0007669"/>
    <property type="project" value="UniProtKB-KW"/>
</dbReference>
<feature type="domain" description="Rap-GAP" evidence="3">
    <location>
        <begin position="1449"/>
        <end position="1682"/>
    </location>
</feature>
<dbReference type="PROSITE" id="PS50085">
    <property type="entry name" value="RAPGAP"/>
    <property type="match status" value="1"/>
</dbReference>
<proteinExistence type="predicted"/>
<evidence type="ECO:0000256" key="1">
    <source>
        <dbReference type="ARBA" id="ARBA00022468"/>
    </source>
</evidence>
<keyword evidence="1" id="KW-0343">GTPase activation</keyword>
<name>A0A1Y1VBW8_9FUNG</name>
<dbReference type="PANTHER" id="PTHR21344">
    <property type="entry name" value="RAL GTPASE-ACTIVATING PROTEIN SUBUNIT BETA"/>
    <property type="match status" value="1"/>
</dbReference>
<dbReference type="STRING" id="1754191.A0A1Y1VBW8"/>
<evidence type="ECO:0000313" key="5">
    <source>
        <dbReference type="Proteomes" id="UP000193719"/>
    </source>
</evidence>
<dbReference type="GO" id="GO:0051056">
    <property type="term" value="P:regulation of small GTPase mediated signal transduction"/>
    <property type="evidence" value="ECO:0007669"/>
    <property type="project" value="InterPro"/>
</dbReference>
<dbReference type="OrthoDB" id="1749473at2759"/>
<evidence type="ECO:0000313" key="4">
    <source>
        <dbReference type="EMBL" id="ORX52159.1"/>
    </source>
</evidence>
<reference evidence="4 5" key="1">
    <citation type="submission" date="2016-08" db="EMBL/GenBank/DDBJ databases">
        <title>Genomes of anaerobic fungi encode conserved fungal cellulosomes for biomass hydrolysis.</title>
        <authorList>
            <consortium name="DOE Joint Genome Institute"/>
            <person name="Haitjema C.H."/>
            <person name="Gilmore S.P."/>
            <person name="Henske J.K."/>
            <person name="Solomon K.V."/>
            <person name="De Groot R."/>
            <person name="Kuo A."/>
            <person name="Mondo S.J."/>
            <person name="Salamov A.A."/>
            <person name="Labutti K."/>
            <person name="Zhao Z."/>
            <person name="Chiniquy J."/>
            <person name="Barry K."/>
            <person name="Brewer H.M."/>
            <person name="Purvine S.O."/>
            <person name="Wright A.T."/>
            <person name="Boxma B."/>
            <person name="Van Alen T."/>
            <person name="Hackstein J.H."/>
            <person name="Baker S.E."/>
            <person name="Grigoriev I.V."/>
            <person name="O'Malley M.A."/>
        </authorList>
    </citation>
    <scope>NUCLEOTIDE SEQUENCE [LARGE SCALE GENOMIC DNA]</scope>
    <source>
        <strain evidence="5">finn</strain>
    </source>
</reference>
<dbReference type="InterPro" id="IPR000331">
    <property type="entry name" value="Rap/Ran_GAP_dom"/>
</dbReference>
<protein>
    <recommendedName>
        <fullName evidence="3">Rap-GAP domain-containing protein</fullName>
    </recommendedName>
</protein>
<dbReference type="Gene3D" id="3.40.50.11210">
    <property type="entry name" value="Rap/Ran-GAP"/>
    <property type="match status" value="1"/>
</dbReference>
<dbReference type="Pfam" id="PF20412">
    <property type="entry name" value="RALGAPB_N"/>
    <property type="match status" value="1"/>
</dbReference>
<dbReference type="InterPro" id="IPR039930">
    <property type="entry name" value="RALGAPB"/>
</dbReference>